<dbReference type="STRING" id="1207063.P24_06801"/>
<comment type="subcellular location">
    <subcellularLocation>
        <location evidence="12">Cell membrane</location>
        <topology evidence="12">Multi-pass membrane protein</topology>
    </subcellularLocation>
    <subcellularLocation>
        <location evidence="2">Membrane</location>
        <topology evidence="2">Multi-pass membrane protein</topology>
    </subcellularLocation>
</comment>
<comment type="pathway">
    <text evidence="10 12">Porphyrin-containing compound metabolism; heme A biosynthesis; heme A from heme O: step 1/1.</text>
</comment>
<feature type="transmembrane region" description="Helical" evidence="12">
    <location>
        <begin position="168"/>
        <end position="190"/>
    </location>
</feature>
<sequence>MTAAADTAFAPDRTAHRRQIGRWLLVCSAAIFVMVVIGGITRLTESGLSMVEWRAFLDAVPPMSEAAWQRLFDLYRETPEFQHKNFWMTLSDFQTIFWWEYIHRLWGRGLGLLFLIPFLWFLVKGRIERPLLPALLLMFALGAVQGGIGWWMVKSGLVDQPDVSHYRLAVHLTVAFILHGVVLWTALDLIRGRIGAETHSATAVPLAGWSLALALWILFVVVTGAFVAGTDAGRAYNSFPLMDGHLVPEAYGVLTPYWMNLLENTAAIQFNHRLVATLTLLAALALWWKLRRHADPAVRLPANLLALAVVGQYLLGIMTLLAHVPVSLGAAHQGGAFLLFTAALWTAHAVRRSR</sequence>
<organism evidence="13 14">
    <name type="scientific">Oceanibaculum indicum P24</name>
    <dbReference type="NCBI Taxonomy" id="1207063"/>
    <lineage>
        <taxon>Bacteria</taxon>
        <taxon>Pseudomonadati</taxon>
        <taxon>Pseudomonadota</taxon>
        <taxon>Alphaproteobacteria</taxon>
        <taxon>Rhodospirillales</taxon>
        <taxon>Oceanibaculaceae</taxon>
        <taxon>Oceanibaculum</taxon>
    </lineage>
</organism>
<evidence type="ECO:0000313" key="13">
    <source>
        <dbReference type="EMBL" id="EKE76891.1"/>
    </source>
</evidence>
<feature type="transmembrane region" description="Helical" evidence="12">
    <location>
        <begin position="330"/>
        <end position="350"/>
    </location>
</feature>
<evidence type="ECO:0000313" key="14">
    <source>
        <dbReference type="Proteomes" id="UP000006746"/>
    </source>
</evidence>
<feature type="transmembrane region" description="Helical" evidence="12">
    <location>
        <begin position="105"/>
        <end position="123"/>
    </location>
</feature>
<evidence type="ECO:0000256" key="4">
    <source>
        <dbReference type="ARBA" id="ARBA00022723"/>
    </source>
</evidence>
<evidence type="ECO:0000256" key="3">
    <source>
        <dbReference type="ARBA" id="ARBA00022692"/>
    </source>
</evidence>
<reference evidence="13 14" key="1">
    <citation type="journal article" date="2012" name="J. Bacteriol.">
        <title>Genome Sequence of Oceanibaculum indicum Type Strain P24.</title>
        <authorList>
            <person name="Lai Q."/>
            <person name="Shao Z."/>
        </authorList>
    </citation>
    <scope>NUCLEOTIDE SEQUENCE [LARGE SCALE GENOMIC DNA]</scope>
    <source>
        <strain evidence="13 14">P24</strain>
    </source>
</reference>
<comment type="function">
    <text evidence="12">Catalyzes the conversion of heme O to heme A by two successive hydroxylations of the methyl group at C8. The first hydroxylation forms heme I, the second hydroxylation results in an unstable dihydroxymethyl group, which spontaneously dehydrates, resulting in the formyl group of heme A.</text>
</comment>
<dbReference type="GO" id="GO:0006784">
    <property type="term" value="P:heme A biosynthetic process"/>
    <property type="evidence" value="ECO:0007669"/>
    <property type="project" value="UniProtKB-UniRule"/>
</dbReference>
<evidence type="ECO:0000256" key="2">
    <source>
        <dbReference type="ARBA" id="ARBA00004141"/>
    </source>
</evidence>
<keyword evidence="14" id="KW-1185">Reference proteome</keyword>
<proteinExistence type="inferred from homology"/>
<dbReference type="eggNOG" id="COG1612">
    <property type="taxonomic scope" value="Bacteria"/>
</dbReference>
<dbReference type="HAMAP" id="MF_01665">
    <property type="entry name" value="HemeA_synth_type2"/>
    <property type="match status" value="1"/>
</dbReference>
<dbReference type="PANTHER" id="PTHR23289:SF2">
    <property type="entry name" value="CYTOCHROME C OXIDASE ASSEMBLY PROTEIN COX15 HOMOLOG"/>
    <property type="match status" value="1"/>
</dbReference>
<evidence type="ECO:0000256" key="8">
    <source>
        <dbReference type="ARBA" id="ARBA00023133"/>
    </source>
</evidence>
<dbReference type="EMBL" id="AMRL01000006">
    <property type="protein sequence ID" value="EKE76891.1"/>
    <property type="molecule type" value="Genomic_DNA"/>
</dbReference>
<feature type="binding site" description="axial binding residue" evidence="12">
    <location>
        <position position="332"/>
    </location>
    <ligand>
        <name>heme</name>
        <dbReference type="ChEBI" id="CHEBI:30413"/>
    </ligand>
    <ligandPart>
        <name>Fe</name>
        <dbReference type="ChEBI" id="CHEBI:18248"/>
    </ligandPart>
</feature>
<evidence type="ECO:0000256" key="12">
    <source>
        <dbReference type="HAMAP-Rule" id="MF_01665"/>
    </source>
</evidence>
<feature type="binding site" description="axial binding residue" evidence="12">
    <location>
        <position position="272"/>
    </location>
    <ligand>
        <name>heme</name>
        <dbReference type="ChEBI" id="CHEBI:30413"/>
    </ligand>
    <ligandPart>
        <name>Fe</name>
        <dbReference type="ChEBI" id="CHEBI:18248"/>
    </ligandPart>
</feature>
<keyword evidence="7 12" id="KW-0408">Iron</keyword>
<feature type="transmembrane region" description="Helical" evidence="12">
    <location>
        <begin position="135"/>
        <end position="153"/>
    </location>
</feature>
<keyword evidence="6 12" id="KW-0560">Oxidoreductase</keyword>
<evidence type="ECO:0000256" key="6">
    <source>
        <dbReference type="ARBA" id="ARBA00023002"/>
    </source>
</evidence>
<dbReference type="InterPro" id="IPR003780">
    <property type="entry name" value="COX15/CtaA_fam"/>
</dbReference>
<comment type="cofactor">
    <cofactor evidence="1 12">
        <name>heme b</name>
        <dbReference type="ChEBI" id="CHEBI:60344"/>
    </cofactor>
</comment>
<comment type="catalytic activity">
    <reaction evidence="11">
        <text>Fe(II)-heme o + 2 A + H2O = Fe(II)-heme a + 2 AH2</text>
        <dbReference type="Rhea" id="RHEA:63388"/>
        <dbReference type="ChEBI" id="CHEBI:13193"/>
        <dbReference type="ChEBI" id="CHEBI:15377"/>
        <dbReference type="ChEBI" id="CHEBI:17499"/>
        <dbReference type="ChEBI" id="CHEBI:60530"/>
        <dbReference type="ChEBI" id="CHEBI:61715"/>
        <dbReference type="EC" id="1.17.99.9"/>
    </reaction>
    <physiologicalReaction direction="left-to-right" evidence="11">
        <dbReference type="Rhea" id="RHEA:63389"/>
    </physiologicalReaction>
</comment>
<feature type="transmembrane region" description="Helical" evidence="12">
    <location>
        <begin position="300"/>
        <end position="324"/>
    </location>
</feature>
<evidence type="ECO:0000256" key="11">
    <source>
        <dbReference type="ARBA" id="ARBA00048044"/>
    </source>
</evidence>
<feature type="transmembrane region" description="Helical" evidence="12">
    <location>
        <begin position="23"/>
        <end position="43"/>
    </location>
</feature>
<evidence type="ECO:0000256" key="9">
    <source>
        <dbReference type="ARBA" id="ARBA00023136"/>
    </source>
</evidence>
<keyword evidence="12" id="KW-1003">Cell membrane</keyword>
<dbReference type="EC" id="1.17.99.9" evidence="12"/>
<dbReference type="RefSeq" id="WP_008943971.1">
    <property type="nucleotide sequence ID" value="NZ_AMRL01000006.1"/>
</dbReference>
<dbReference type="GO" id="GO:0016653">
    <property type="term" value="F:oxidoreductase activity, acting on NAD(P)H, heme protein as acceptor"/>
    <property type="evidence" value="ECO:0007669"/>
    <property type="project" value="TreeGrafter"/>
</dbReference>
<evidence type="ECO:0000256" key="1">
    <source>
        <dbReference type="ARBA" id="ARBA00001970"/>
    </source>
</evidence>
<comment type="similarity">
    <text evidence="12">Belongs to the COX15/CtaA family. Type 2 subfamily.</text>
</comment>
<comment type="subunit">
    <text evidence="12">Interacts with CtaB.</text>
</comment>
<dbReference type="PANTHER" id="PTHR23289">
    <property type="entry name" value="CYTOCHROME C OXIDASE ASSEMBLY PROTEIN COX15"/>
    <property type="match status" value="1"/>
</dbReference>
<keyword evidence="3 12" id="KW-0812">Transmembrane</keyword>
<keyword evidence="8 12" id="KW-0350">Heme biosynthesis</keyword>
<dbReference type="GO" id="GO:0005886">
    <property type="term" value="C:plasma membrane"/>
    <property type="evidence" value="ECO:0007669"/>
    <property type="project" value="UniProtKB-SubCell"/>
</dbReference>
<gene>
    <name evidence="12" type="primary">ctaA</name>
    <name evidence="13" type="ORF">P24_06801</name>
</gene>
<protein>
    <recommendedName>
        <fullName evidence="12">Heme A synthase</fullName>
        <shortName evidence="12">HAS</shortName>
        <ecNumber evidence="12">1.17.99.9</ecNumber>
    </recommendedName>
    <alternativeName>
        <fullName evidence="12">Cytochrome aa3-controlling protein</fullName>
    </alternativeName>
</protein>
<evidence type="ECO:0000256" key="7">
    <source>
        <dbReference type="ARBA" id="ARBA00023004"/>
    </source>
</evidence>
<keyword evidence="9 12" id="KW-0472">Membrane</keyword>
<dbReference type="Pfam" id="PF02628">
    <property type="entry name" value="COX15-CtaA"/>
    <property type="match status" value="1"/>
</dbReference>
<dbReference type="GO" id="GO:0120547">
    <property type="term" value="F:heme A synthase activity"/>
    <property type="evidence" value="ECO:0007669"/>
    <property type="project" value="UniProtKB-EC"/>
</dbReference>
<evidence type="ECO:0000256" key="10">
    <source>
        <dbReference type="ARBA" id="ARBA00044501"/>
    </source>
</evidence>
<dbReference type="GO" id="GO:0046872">
    <property type="term" value="F:metal ion binding"/>
    <property type="evidence" value="ECO:0007669"/>
    <property type="project" value="UniProtKB-KW"/>
</dbReference>
<dbReference type="Proteomes" id="UP000006746">
    <property type="component" value="Unassembled WGS sequence"/>
</dbReference>
<dbReference type="PATRIC" id="fig|1207063.3.peg.1375"/>
<keyword evidence="4 12" id="KW-0479">Metal-binding</keyword>
<dbReference type="InterPro" id="IPR023754">
    <property type="entry name" value="HemeA_Synthase_type2"/>
</dbReference>
<accession>K2J1M4</accession>
<name>K2J1M4_9PROT</name>
<evidence type="ECO:0000256" key="5">
    <source>
        <dbReference type="ARBA" id="ARBA00022989"/>
    </source>
</evidence>
<comment type="caution">
    <text evidence="13">The sequence shown here is derived from an EMBL/GenBank/DDBJ whole genome shotgun (WGS) entry which is preliminary data.</text>
</comment>
<dbReference type="AlphaFoldDB" id="K2J1M4"/>
<dbReference type="UniPathway" id="UPA00269">
    <property type="reaction ID" value="UER00713"/>
</dbReference>
<feature type="transmembrane region" description="Helical" evidence="12">
    <location>
        <begin position="270"/>
        <end position="288"/>
    </location>
</feature>
<keyword evidence="5 12" id="KW-1133">Transmembrane helix</keyword>
<feature type="transmembrane region" description="Helical" evidence="12">
    <location>
        <begin position="202"/>
        <end position="228"/>
    </location>
</feature>